<geneLocation type="plasmid" evidence="2 3">
    <name>p1</name>
</geneLocation>
<name>A0A4D8PMX8_9PROT</name>
<evidence type="ECO:0000313" key="2">
    <source>
        <dbReference type="EMBL" id="QCN97005.1"/>
    </source>
</evidence>
<evidence type="ECO:0000313" key="3">
    <source>
        <dbReference type="Proteomes" id="UP000298595"/>
    </source>
</evidence>
<dbReference type="RefSeq" id="WP_137116395.1">
    <property type="nucleotide sequence ID" value="NZ_CP032322.1"/>
</dbReference>
<sequence length="177" mass="18983">MKKLGKNPSSLESLHADLDDVRSQIAKLKAERARTERLPCTVEEAIGRIEETLQPTRVPLHLGNFLAPAGRGPDLAAIVPAGGMLEVLLWASADTIRAKLREAIQAEFEGVSDGISAPARAAEIQRIDAALLDLERVEEGLIERGEVSGLTMRRRPDADPRAVLGIYDESGGDTAAA</sequence>
<keyword evidence="1" id="KW-0175">Coiled coil</keyword>
<proteinExistence type="predicted"/>
<keyword evidence="2" id="KW-0614">Plasmid</keyword>
<dbReference type="Proteomes" id="UP000298595">
    <property type="component" value="Plasmid p1"/>
</dbReference>
<reference evidence="2 3" key="1">
    <citation type="submission" date="2018-09" db="EMBL/GenBank/DDBJ databases">
        <title>Whole genome based analysis of evolution and adaptive divergence in Indian and Brazilian strains of Azospirillum brasilense.</title>
        <authorList>
            <person name="Singh C."/>
            <person name="Tripathi A.K."/>
        </authorList>
    </citation>
    <scope>NUCLEOTIDE SEQUENCE [LARGE SCALE GENOMIC DNA]</scope>
    <source>
        <strain evidence="2 3">MTCC4035</strain>
        <plasmid evidence="2 3">p1</plasmid>
    </source>
</reference>
<dbReference type="EMBL" id="CP032322">
    <property type="protein sequence ID" value="QCN97005.1"/>
    <property type="molecule type" value="Genomic_DNA"/>
</dbReference>
<dbReference type="AlphaFoldDB" id="A0A4D8PMX8"/>
<feature type="coiled-coil region" evidence="1">
    <location>
        <begin position="11"/>
        <end position="38"/>
    </location>
</feature>
<protein>
    <submittedName>
        <fullName evidence="2">Uncharacterized protein</fullName>
    </submittedName>
</protein>
<gene>
    <name evidence="2" type="ORF">D3093_17045</name>
</gene>
<dbReference type="KEGG" id="aare:D3093_17045"/>
<organism evidence="2 3">
    <name type="scientific">Azospirillum argentinense</name>
    <dbReference type="NCBI Taxonomy" id="2970906"/>
    <lineage>
        <taxon>Bacteria</taxon>
        <taxon>Pseudomonadati</taxon>
        <taxon>Pseudomonadota</taxon>
        <taxon>Alphaproteobacteria</taxon>
        <taxon>Rhodospirillales</taxon>
        <taxon>Azospirillaceae</taxon>
        <taxon>Azospirillum</taxon>
    </lineage>
</organism>
<evidence type="ECO:0000256" key="1">
    <source>
        <dbReference type="SAM" id="Coils"/>
    </source>
</evidence>
<accession>A0A4D8PMX8</accession>